<dbReference type="Gene3D" id="2.60.120.200">
    <property type="match status" value="1"/>
</dbReference>
<dbReference type="InterPro" id="IPR008979">
    <property type="entry name" value="Galactose-bd-like_sf"/>
</dbReference>
<comment type="catalytic activity">
    <reaction evidence="1">
        <text>Hydrolysis of terminal non-reducing beta-D-galactose residues in beta-D-galactosides.</text>
        <dbReference type="EC" id="3.2.1.23"/>
    </reaction>
</comment>
<dbReference type="PATRIC" id="fig|29540.5.peg.110"/>
<dbReference type="Pfam" id="PF02836">
    <property type="entry name" value="Glyco_hydro_2_C"/>
    <property type="match status" value="1"/>
</dbReference>
<dbReference type="SUPFAM" id="SSF49785">
    <property type="entry name" value="Galactose-binding domain-like"/>
    <property type="match status" value="1"/>
</dbReference>
<dbReference type="Pfam" id="PF16353">
    <property type="entry name" value="LacZ_4"/>
    <property type="match status" value="1"/>
</dbReference>
<dbReference type="InterPro" id="IPR006558">
    <property type="entry name" value="LamG-like"/>
</dbReference>
<dbReference type="AlphaFoldDB" id="M0B597"/>
<feature type="region of interest" description="Disordered" evidence="8">
    <location>
        <begin position="103"/>
        <end position="125"/>
    </location>
</feature>
<dbReference type="SUPFAM" id="SSF49303">
    <property type="entry name" value="beta-Galactosidase/glucuronidase domain"/>
    <property type="match status" value="2"/>
</dbReference>
<dbReference type="Pfam" id="PF00703">
    <property type="entry name" value="Glyco_hydro_2"/>
    <property type="match status" value="1"/>
</dbReference>
<keyword evidence="5" id="KW-0378">Hydrolase</keyword>
<dbReference type="InterPro" id="IPR006101">
    <property type="entry name" value="Glyco_hydro_2"/>
</dbReference>
<dbReference type="InterPro" id="IPR032312">
    <property type="entry name" value="LacZ_4"/>
</dbReference>
<dbReference type="SMART" id="SM00560">
    <property type="entry name" value="LamGL"/>
    <property type="match status" value="1"/>
</dbReference>
<dbReference type="InterPro" id="IPR013783">
    <property type="entry name" value="Ig-like_fold"/>
</dbReference>
<evidence type="ECO:0000256" key="6">
    <source>
        <dbReference type="ARBA" id="ARBA00023157"/>
    </source>
</evidence>
<evidence type="ECO:0000256" key="1">
    <source>
        <dbReference type="ARBA" id="ARBA00001412"/>
    </source>
</evidence>
<evidence type="ECO:0000256" key="8">
    <source>
        <dbReference type="SAM" id="MobiDB-lite"/>
    </source>
</evidence>
<dbReference type="Proteomes" id="UP000011554">
    <property type="component" value="Unassembled WGS sequence"/>
</dbReference>
<dbReference type="eggNOG" id="arCOG07337">
    <property type="taxonomic scope" value="Archaea"/>
</dbReference>
<dbReference type="Gene3D" id="3.20.20.80">
    <property type="entry name" value="Glycosidases"/>
    <property type="match status" value="1"/>
</dbReference>
<dbReference type="Pfam" id="PF13385">
    <property type="entry name" value="Laminin_G_3"/>
    <property type="match status" value="1"/>
</dbReference>
<dbReference type="Pfam" id="PF02837">
    <property type="entry name" value="Glyco_hydro_2_N"/>
    <property type="match status" value="1"/>
</dbReference>
<dbReference type="InterPro" id="IPR006103">
    <property type="entry name" value="Glyco_hydro_2_cat"/>
</dbReference>
<keyword evidence="11" id="KW-1185">Reference proteome</keyword>
<proteinExistence type="inferred from homology"/>
<evidence type="ECO:0000256" key="7">
    <source>
        <dbReference type="ARBA" id="ARBA00023295"/>
    </source>
</evidence>
<evidence type="ECO:0000256" key="3">
    <source>
        <dbReference type="ARBA" id="ARBA00012756"/>
    </source>
</evidence>
<keyword evidence="4" id="KW-0732">Signal</keyword>
<evidence type="ECO:0000256" key="5">
    <source>
        <dbReference type="ARBA" id="ARBA00022801"/>
    </source>
</evidence>
<evidence type="ECO:0000313" key="10">
    <source>
        <dbReference type="EMBL" id="ELZ05975.1"/>
    </source>
</evidence>
<organism evidence="10 11">
    <name type="scientific">Natrialba asiatica (strain ATCC 700177 / DSM 12278 / JCM 9576 / FERM P-10747 / NBRC 102637 / 172P1)</name>
    <dbReference type="NCBI Taxonomy" id="29540"/>
    <lineage>
        <taxon>Archaea</taxon>
        <taxon>Methanobacteriati</taxon>
        <taxon>Methanobacteriota</taxon>
        <taxon>Stenosarchaea group</taxon>
        <taxon>Halobacteria</taxon>
        <taxon>Halobacteriales</taxon>
        <taxon>Natrialbaceae</taxon>
        <taxon>Natrialba</taxon>
    </lineage>
</organism>
<dbReference type="PANTHER" id="PTHR46323">
    <property type="entry name" value="BETA-GALACTOSIDASE"/>
    <property type="match status" value="1"/>
</dbReference>
<dbReference type="Gene3D" id="2.60.120.260">
    <property type="entry name" value="Galactose-binding domain-like"/>
    <property type="match status" value="1"/>
</dbReference>
<dbReference type="InterPro" id="IPR013320">
    <property type="entry name" value="ConA-like_dom_sf"/>
</dbReference>
<dbReference type="eggNOG" id="arCOG07813">
    <property type="taxonomic scope" value="Archaea"/>
</dbReference>
<evidence type="ECO:0000313" key="11">
    <source>
        <dbReference type="Proteomes" id="UP000011554"/>
    </source>
</evidence>
<keyword evidence="7" id="KW-0326">Glycosidase</keyword>
<dbReference type="SUPFAM" id="SSF51445">
    <property type="entry name" value="(Trans)glycosidases"/>
    <property type="match status" value="1"/>
</dbReference>
<comment type="similarity">
    <text evidence="2">Belongs to the glycosyl hydrolase 2 family.</text>
</comment>
<evidence type="ECO:0000256" key="4">
    <source>
        <dbReference type="ARBA" id="ARBA00022729"/>
    </source>
</evidence>
<accession>M0B597</accession>
<dbReference type="GO" id="GO:0004565">
    <property type="term" value="F:beta-galactosidase activity"/>
    <property type="evidence" value="ECO:0007669"/>
    <property type="project" value="UniProtKB-EC"/>
</dbReference>
<dbReference type="GO" id="GO:0005990">
    <property type="term" value="P:lactose catabolic process"/>
    <property type="evidence" value="ECO:0007669"/>
    <property type="project" value="TreeGrafter"/>
</dbReference>
<reference evidence="10 11" key="1">
    <citation type="journal article" date="2014" name="PLoS Genet.">
        <title>Phylogenetically driven sequencing of extremely halophilic archaea reveals strategies for static and dynamic osmo-response.</title>
        <authorList>
            <person name="Becker E.A."/>
            <person name="Seitzer P.M."/>
            <person name="Tritt A."/>
            <person name="Larsen D."/>
            <person name="Krusor M."/>
            <person name="Yao A.I."/>
            <person name="Wu D."/>
            <person name="Madern D."/>
            <person name="Eisen J.A."/>
            <person name="Darling A.E."/>
            <person name="Facciotti M.T."/>
        </authorList>
    </citation>
    <scope>NUCLEOTIDE SEQUENCE [LARGE SCALE GENOMIC DNA]</scope>
    <source>
        <strain evidence="10 11">DSM 12278</strain>
    </source>
</reference>
<dbReference type="InterPro" id="IPR036156">
    <property type="entry name" value="Beta-gal/glucu_dom_sf"/>
</dbReference>
<dbReference type="InterPro" id="IPR006102">
    <property type="entry name" value="Ig-like_GH2"/>
</dbReference>
<sequence>MSDTIDEVRDRGSRSANHHGMETVVRIRMFMVVIAVTHYQYGTPTIRYTAEHSDDVAPKRTAGDGWRYALSGARGRRPNDRVGSVADRSPRELDLAEYIENPGVTGENRTEPHVPTIPFPSVDAARTQGASARSLTERRERSPFVRSLNGEWDFVWSIAPDTAPTDFQAVDDWETIEVPSVWQTEGYGHAMYRNVPVPMYPYDPPAVPDAINPVGTYRRTVTVPGDWTADQRTFLRFEGIKSAAFVWVNGRYVGYNQGAMTPAEFDVTESLEPGKNAVTVQVIRWSDGTYLENQDMWHFAGIYRDAYLYSTPDVHLRDYFVRTELDEHYADATLTVDAEIADLSPEPEAETGTKLEAESESEAGSGGIRPSTYTLRAHLFDPDGVHVTTVEENVDVPNGERVDVTLQTTVSNPRKWSAEHPHLYQLGFELVPANSDEPIEAQLERVGFREFEIIDDRVHVNGVPLEFRGVNRHEHDPVRGRTMTADRIREDFEVMKRFNVNAVRTSHYPNDPQFAALADEYGLYVQDEVNAETHQNVELVNEYPEFDPSFMDRFRRMIQRDKNHPSIFTWSTGNEAGLGPVHYQMADYATEVDGTRFLYHQANNGGVAPFAPIIGPRYVSPDELVDIVDDGDEQRPVIMGEYSHAMGNSLGLMKPFWETIREHDQLQGGFVWDWVDQTLFEELRITPDETGHDNDGALHGNPSVVETETETDDGSALALSGLDDWVELYRDPSLDIGEPGLTVEAVIKPREPWTGADPYVTKGNTQYALQMADAETLEWFVYDPDEEWVTVSAPVPDDWTDTWHHVAGVHTGSELQLYVDGELLGTTAHSGRINRARQPVNVGRNAGLHGDGYEGWLSNAVFDSVRIYDRALSPAEFESDRTDDAVVHLTFEEFRDEGTFRSYGSSPFCINGTVFADRTPQPELWELKKAHQPVEIDPVDAVSGEVAIANRFHFTPLDELETTWELTDGETVVQEGTLSLETEPGETQTVSVPFEEPELEPGAEYWLTVRVALAADTEWADAGHEVAFCLLYTSLMALASPLRDVYKRQPRYADDRNSNRAYRRPATR</sequence>
<keyword evidence="6" id="KW-1015">Disulfide bond</keyword>
<feature type="domain" description="LamG-like jellyroll fold" evidence="9">
    <location>
        <begin position="739"/>
        <end position="875"/>
    </location>
</feature>
<dbReference type="InterPro" id="IPR017853">
    <property type="entry name" value="GH"/>
</dbReference>
<evidence type="ECO:0000259" key="9">
    <source>
        <dbReference type="SMART" id="SM00560"/>
    </source>
</evidence>
<dbReference type="PANTHER" id="PTHR46323:SF2">
    <property type="entry name" value="BETA-GALACTOSIDASE"/>
    <property type="match status" value="1"/>
</dbReference>
<dbReference type="STRING" id="29540.C481_00535"/>
<dbReference type="PRINTS" id="PR00132">
    <property type="entry name" value="GLHYDRLASE2"/>
</dbReference>
<dbReference type="GO" id="GO:0009341">
    <property type="term" value="C:beta-galactosidase complex"/>
    <property type="evidence" value="ECO:0007669"/>
    <property type="project" value="TreeGrafter"/>
</dbReference>
<feature type="region of interest" description="Disordered" evidence="8">
    <location>
        <begin position="343"/>
        <end position="368"/>
    </location>
</feature>
<dbReference type="EC" id="3.2.1.23" evidence="3"/>
<dbReference type="SUPFAM" id="SSF49899">
    <property type="entry name" value="Concanavalin A-like lectins/glucanases"/>
    <property type="match status" value="1"/>
</dbReference>
<dbReference type="Gene3D" id="2.60.40.10">
    <property type="entry name" value="Immunoglobulins"/>
    <property type="match status" value="2"/>
</dbReference>
<name>M0B597_NATA1</name>
<gene>
    <name evidence="10" type="ORF">C481_00535</name>
</gene>
<evidence type="ECO:0000256" key="2">
    <source>
        <dbReference type="ARBA" id="ARBA00007401"/>
    </source>
</evidence>
<dbReference type="InterPro" id="IPR006104">
    <property type="entry name" value="Glyco_hydro_2_N"/>
</dbReference>
<protein>
    <recommendedName>
        <fullName evidence="3">beta-galactosidase</fullName>
        <ecNumber evidence="3">3.2.1.23</ecNumber>
    </recommendedName>
</protein>
<dbReference type="EMBL" id="AOIO01000003">
    <property type="protein sequence ID" value="ELZ05975.1"/>
    <property type="molecule type" value="Genomic_DNA"/>
</dbReference>
<dbReference type="InterPro" id="IPR050347">
    <property type="entry name" value="Bact_Beta-galactosidase"/>
</dbReference>
<comment type="caution">
    <text evidence="10">The sequence shown here is derived from an EMBL/GenBank/DDBJ whole genome shotgun (WGS) entry which is preliminary data.</text>
</comment>